<dbReference type="InterPro" id="IPR036397">
    <property type="entry name" value="RNaseH_sf"/>
</dbReference>
<dbReference type="PROSITE" id="PS50994">
    <property type="entry name" value="INTEGRASE"/>
    <property type="match status" value="1"/>
</dbReference>
<dbReference type="GO" id="GO:0015074">
    <property type="term" value="P:DNA integration"/>
    <property type="evidence" value="ECO:0007669"/>
    <property type="project" value="InterPro"/>
</dbReference>
<dbReference type="SUPFAM" id="SSF53098">
    <property type="entry name" value="Ribonuclease H-like"/>
    <property type="match status" value="1"/>
</dbReference>
<proteinExistence type="predicted"/>
<name>A0A5P8JLC0_9LACO</name>
<evidence type="ECO:0000313" key="4">
    <source>
        <dbReference type="Proteomes" id="UP000388452"/>
    </source>
</evidence>
<evidence type="ECO:0000256" key="1">
    <source>
        <dbReference type="ARBA" id="ARBA00002286"/>
    </source>
</evidence>
<dbReference type="AlphaFoldDB" id="A0A5P8JLC0"/>
<evidence type="ECO:0000259" key="2">
    <source>
        <dbReference type="PROSITE" id="PS50994"/>
    </source>
</evidence>
<reference evidence="3 4" key="1">
    <citation type="submission" date="2019-10" db="EMBL/GenBank/DDBJ databases">
        <title>Genome sequencing of Lactobacillus manihotivorans.</title>
        <authorList>
            <person name="Kim K."/>
        </authorList>
    </citation>
    <scope>NUCLEOTIDE SEQUENCE [LARGE SCALE GENOMIC DNA]</scope>
    <source>
        <strain evidence="3 4">LM010</strain>
    </source>
</reference>
<dbReference type="RefSeq" id="WP_152164599.1">
    <property type="nucleotide sequence ID" value="NZ_CP045068.1"/>
</dbReference>
<dbReference type="Pfam" id="PF00665">
    <property type="entry name" value="rve"/>
    <property type="match status" value="1"/>
</dbReference>
<dbReference type="InterPro" id="IPR048020">
    <property type="entry name" value="Transpos_IS3"/>
</dbReference>
<dbReference type="NCBIfam" id="NF033516">
    <property type="entry name" value="transpos_IS3"/>
    <property type="match status" value="1"/>
</dbReference>
<dbReference type="PANTHER" id="PTHR46889">
    <property type="entry name" value="TRANSPOSASE INSF FOR INSERTION SEQUENCE IS3B-RELATED"/>
    <property type="match status" value="1"/>
</dbReference>
<evidence type="ECO:0000313" key="3">
    <source>
        <dbReference type="EMBL" id="QFQ89977.1"/>
    </source>
</evidence>
<accession>A0A5P8JLC0</accession>
<dbReference type="InterPro" id="IPR012337">
    <property type="entry name" value="RNaseH-like_sf"/>
</dbReference>
<dbReference type="PANTHER" id="PTHR46889:SF5">
    <property type="entry name" value="INTEGRASE PROTEIN"/>
    <property type="match status" value="1"/>
</dbReference>
<sequence>MKDFERRKSQIKNREQIPKKTRCLSPAEITASERAEVIGELRQAFDKSLNFVLKVVGMSHSSYYYAVKPKEEKDLDTPVIQAIDEIRLTDPKYTKKYGYRRITDALHEQGFVVNHKRVLRIMKEHGWMAEYNNRGHRKYNSYHGTVGRIAKNLIHRRFTTDRPYQKLVADVSEFRYGMMTQTERIYLEPVLDLFSGEVLAYNISDHPTVEFALKPLREALDQIPALPYRTTVHTDQGFQYQHRQWRKTLKEHHVFQSMSRKATCLDNAEMESFFSVMKAEMMDEHYDTKESLESAMREWIEFYNNRRIKSRLKGKSPIAYRQLALQEAA</sequence>
<dbReference type="Gene3D" id="3.30.420.10">
    <property type="entry name" value="Ribonuclease H-like superfamily/Ribonuclease H"/>
    <property type="match status" value="1"/>
</dbReference>
<dbReference type="GO" id="GO:0003676">
    <property type="term" value="F:nucleic acid binding"/>
    <property type="evidence" value="ECO:0007669"/>
    <property type="project" value="InterPro"/>
</dbReference>
<dbReference type="Pfam" id="PF13333">
    <property type="entry name" value="rve_2"/>
    <property type="match status" value="1"/>
</dbReference>
<comment type="function">
    <text evidence="1">Involved in the transposition of the insertion sequence.</text>
</comment>
<gene>
    <name evidence="3" type="ORF">LM010_00335</name>
</gene>
<feature type="domain" description="Integrase catalytic" evidence="2">
    <location>
        <begin position="159"/>
        <end position="325"/>
    </location>
</feature>
<dbReference type="EMBL" id="CP045068">
    <property type="protein sequence ID" value="QFQ89977.1"/>
    <property type="molecule type" value="Genomic_DNA"/>
</dbReference>
<protein>
    <submittedName>
        <fullName evidence="3">IS3 family transposase</fullName>
    </submittedName>
</protein>
<dbReference type="InterPro" id="IPR001584">
    <property type="entry name" value="Integrase_cat-core"/>
</dbReference>
<dbReference type="InterPro" id="IPR025948">
    <property type="entry name" value="HTH-like_dom"/>
</dbReference>
<dbReference type="InterPro" id="IPR050900">
    <property type="entry name" value="Transposase_IS3/IS150/IS904"/>
</dbReference>
<dbReference type="Proteomes" id="UP000388452">
    <property type="component" value="Chromosome"/>
</dbReference>
<organism evidence="3 4">
    <name type="scientific">Lacticaseibacillus manihotivorans</name>
    <dbReference type="NCBI Taxonomy" id="88233"/>
    <lineage>
        <taxon>Bacteria</taxon>
        <taxon>Bacillati</taxon>
        <taxon>Bacillota</taxon>
        <taxon>Bacilli</taxon>
        <taxon>Lactobacillales</taxon>
        <taxon>Lactobacillaceae</taxon>
        <taxon>Lacticaseibacillus</taxon>
    </lineage>
</organism>
<dbReference type="Pfam" id="PF13276">
    <property type="entry name" value="HTH_21"/>
    <property type="match status" value="1"/>
</dbReference>